<dbReference type="OrthoDB" id="8480037at2"/>
<comment type="similarity">
    <text evidence="1">Belongs to the thioesterase family.</text>
</comment>
<dbReference type="Proteomes" id="UP000199696">
    <property type="component" value="Unassembled WGS sequence"/>
</dbReference>
<gene>
    <name evidence="4" type="ORF">GA0070604_3726</name>
</gene>
<dbReference type="InterPro" id="IPR029058">
    <property type="entry name" value="AB_hydrolase_fold"/>
</dbReference>
<dbReference type="InterPro" id="IPR020802">
    <property type="entry name" value="TesA-like"/>
</dbReference>
<dbReference type="PANTHER" id="PTHR11487:SF0">
    <property type="entry name" value="S-ACYL FATTY ACID SYNTHASE THIOESTERASE, MEDIUM CHAIN"/>
    <property type="match status" value="1"/>
</dbReference>
<dbReference type="SUPFAM" id="SSF53474">
    <property type="entry name" value="alpha/beta-Hydrolases"/>
    <property type="match status" value="1"/>
</dbReference>
<proteinExistence type="inferred from homology"/>
<evidence type="ECO:0000313" key="5">
    <source>
        <dbReference type="Proteomes" id="UP000199696"/>
    </source>
</evidence>
<dbReference type="Gene3D" id="3.40.50.1820">
    <property type="entry name" value="alpha/beta hydrolase"/>
    <property type="match status" value="1"/>
</dbReference>
<dbReference type="STRING" id="227316.GA0070604_3726"/>
<protein>
    <submittedName>
        <fullName evidence="4">Surfactin synthase thioesterase subunit</fullName>
    </submittedName>
</protein>
<dbReference type="EMBL" id="FMHY01000002">
    <property type="protein sequence ID" value="SCL57934.1"/>
    <property type="molecule type" value="Genomic_DNA"/>
</dbReference>
<dbReference type="PANTHER" id="PTHR11487">
    <property type="entry name" value="THIOESTERASE"/>
    <property type="match status" value="1"/>
</dbReference>
<dbReference type="GO" id="GO:0016787">
    <property type="term" value="F:hydrolase activity"/>
    <property type="evidence" value="ECO:0007669"/>
    <property type="project" value="UniProtKB-KW"/>
</dbReference>
<dbReference type="AlphaFoldDB" id="A0A1C6UV30"/>
<feature type="domain" description="Thioesterase TesA-like" evidence="3">
    <location>
        <begin position="21"/>
        <end position="241"/>
    </location>
</feature>
<dbReference type="RefSeq" id="WP_091119661.1">
    <property type="nucleotide sequence ID" value="NZ_FMHY01000002.1"/>
</dbReference>
<evidence type="ECO:0000256" key="1">
    <source>
        <dbReference type="ARBA" id="ARBA00007169"/>
    </source>
</evidence>
<dbReference type="GO" id="GO:0008610">
    <property type="term" value="P:lipid biosynthetic process"/>
    <property type="evidence" value="ECO:0007669"/>
    <property type="project" value="TreeGrafter"/>
</dbReference>
<keyword evidence="2" id="KW-0378">Hydrolase</keyword>
<dbReference type="InterPro" id="IPR012223">
    <property type="entry name" value="TEII"/>
</dbReference>
<reference evidence="5" key="1">
    <citation type="submission" date="2016-06" db="EMBL/GenBank/DDBJ databases">
        <authorList>
            <person name="Varghese N."/>
            <person name="Submissions Spin"/>
        </authorList>
    </citation>
    <scope>NUCLEOTIDE SEQUENCE [LARGE SCALE GENOMIC DNA]</scope>
    <source>
        <strain evidence="5">DSM 44814</strain>
    </source>
</reference>
<evidence type="ECO:0000259" key="3">
    <source>
        <dbReference type="SMART" id="SM00824"/>
    </source>
</evidence>
<sequence>MTASPWIRRPRVVPEARIRLFCVPPAGAGPSFYARWLAELAPSVEVCLVHLPGRESRYGEPPVDDLDVIAARVAEAAQPLLDRPYALFGHSMGALVAYEVAHRLPHEPERLFVAGATAPHRPSAEPAIAHLPDAEFLAQVRHGYDGIPDSVWTNQELLRLLLPMLRADFAACERYRWPVRTPLGCDIHACSGTGDHYVPKHGLAGWGDLTTGRCTVDVVGHGHFNLVSDRAAVLRLVREHLGPVAVLEGTRHD</sequence>
<dbReference type="SMART" id="SM00824">
    <property type="entry name" value="PKS_TE"/>
    <property type="match status" value="1"/>
</dbReference>
<name>A0A1C6UV30_9ACTN</name>
<dbReference type="InterPro" id="IPR001031">
    <property type="entry name" value="Thioesterase"/>
</dbReference>
<dbReference type="Pfam" id="PF00975">
    <property type="entry name" value="Thioesterase"/>
    <property type="match status" value="1"/>
</dbReference>
<organism evidence="4 5">
    <name type="scientific">Micromonospora eburnea</name>
    <dbReference type="NCBI Taxonomy" id="227316"/>
    <lineage>
        <taxon>Bacteria</taxon>
        <taxon>Bacillati</taxon>
        <taxon>Actinomycetota</taxon>
        <taxon>Actinomycetes</taxon>
        <taxon>Micromonosporales</taxon>
        <taxon>Micromonosporaceae</taxon>
        <taxon>Micromonospora</taxon>
    </lineage>
</organism>
<accession>A0A1C6UV30</accession>
<keyword evidence="5" id="KW-1185">Reference proteome</keyword>
<evidence type="ECO:0000313" key="4">
    <source>
        <dbReference type="EMBL" id="SCL57934.1"/>
    </source>
</evidence>
<evidence type="ECO:0000256" key="2">
    <source>
        <dbReference type="ARBA" id="ARBA00022801"/>
    </source>
</evidence>